<dbReference type="SUPFAM" id="SSF53474">
    <property type="entry name" value="alpha/beta-Hydrolases"/>
    <property type="match status" value="1"/>
</dbReference>
<evidence type="ECO:0000259" key="2">
    <source>
        <dbReference type="Pfam" id="PF00326"/>
    </source>
</evidence>
<sequence length="390" mass="44280">MKKIITFLFLSFILIFFVNEYSGTRDSGISVADEETRNEKITSDESSNNITKNSVDNEKNEEDIRDDSAREKLIDEDKIKKSNEKKADVNDLSWPKEAVTVQIMSSIDSAQQGAYFVKSEEKRPLIISLHQWSASFERYDPLVTFAIDHKWNYIRPNFRGPNKTPKAGGSKFAVTDIDDAIDYALENGNVDPEHIHIVGASGGGHAALQHFMTSTKDVASYSAWVPITDLVAWYGESKVRENNYSKDILKITQSQNNKLNLEEARKRSPLHQTTPIKKASNTIIQLYAGINDGYKGSVPISHTIRFYNKLVRDLNYDKNYLVSPEAFSELVYTQSVSEKFTPTFLFDERDIIYSKGINNLSLTIFDGDHEILPNEAFNSLLKNYDLTQDS</sequence>
<comment type="caution">
    <text evidence="3">The sequence shown here is derived from an EMBL/GenBank/DDBJ whole genome shotgun (WGS) entry which is preliminary data.</text>
</comment>
<organism evidence="3 4">
    <name type="scientific">Alkalibacterium kapii</name>
    <dbReference type="NCBI Taxonomy" id="426704"/>
    <lineage>
        <taxon>Bacteria</taxon>
        <taxon>Bacillati</taxon>
        <taxon>Bacillota</taxon>
        <taxon>Bacilli</taxon>
        <taxon>Lactobacillales</taxon>
        <taxon>Carnobacteriaceae</taxon>
        <taxon>Alkalibacterium</taxon>
    </lineage>
</organism>
<reference evidence="3 4" key="1">
    <citation type="submission" date="2019-07" db="EMBL/GenBank/DDBJ databases">
        <title>Whole genome shotgun sequence of Alkalibacterium kapii NBRC 103247.</title>
        <authorList>
            <person name="Hosoyama A."/>
            <person name="Uohara A."/>
            <person name="Ohji S."/>
            <person name="Ichikawa N."/>
        </authorList>
    </citation>
    <scope>NUCLEOTIDE SEQUENCE [LARGE SCALE GENOMIC DNA]</scope>
    <source>
        <strain evidence="3 4">NBRC 103247</strain>
    </source>
</reference>
<dbReference type="GO" id="GO:0006508">
    <property type="term" value="P:proteolysis"/>
    <property type="evidence" value="ECO:0007669"/>
    <property type="project" value="InterPro"/>
</dbReference>
<dbReference type="AlphaFoldDB" id="A0A511AZQ2"/>
<evidence type="ECO:0000313" key="3">
    <source>
        <dbReference type="EMBL" id="GEK91067.1"/>
    </source>
</evidence>
<feature type="compositionally biased region" description="Polar residues" evidence="1">
    <location>
        <begin position="44"/>
        <end position="54"/>
    </location>
</feature>
<feature type="region of interest" description="Disordered" evidence="1">
    <location>
        <begin position="31"/>
        <end position="69"/>
    </location>
</feature>
<evidence type="ECO:0000313" key="4">
    <source>
        <dbReference type="Proteomes" id="UP000321662"/>
    </source>
</evidence>
<proteinExistence type="predicted"/>
<gene>
    <name evidence="3" type="ORF">AKA01nite_06890</name>
</gene>
<dbReference type="RefSeq" id="WP_146923820.1">
    <property type="nucleotide sequence ID" value="NZ_BJUY01000005.1"/>
</dbReference>
<feature type="domain" description="Peptidase S9 prolyl oligopeptidase catalytic" evidence="2">
    <location>
        <begin position="174"/>
        <end position="315"/>
    </location>
</feature>
<dbReference type="GO" id="GO:0008236">
    <property type="term" value="F:serine-type peptidase activity"/>
    <property type="evidence" value="ECO:0007669"/>
    <property type="project" value="InterPro"/>
</dbReference>
<protein>
    <recommendedName>
        <fullName evidence="2">Peptidase S9 prolyl oligopeptidase catalytic domain-containing protein</fullName>
    </recommendedName>
</protein>
<dbReference type="InterPro" id="IPR001375">
    <property type="entry name" value="Peptidase_S9_cat"/>
</dbReference>
<feature type="compositionally biased region" description="Basic and acidic residues" evidence="1">
    <location>
        <begin position="34"/>
        <end position="43"/>
    </location>
</feature>
<name>A0A511AZQ2_9LACT</name>
<evidence type="ECO:0000256" key="1">
    <source>
        <dbReference type="SAM" id="MobiDB-lite"/>
    </source>
</evidence>
<dbReference type="Proteomes" id="UP000321662">
    <property type="component" value="Unassembled WGS sequence"/>
</dbReference>
<dbReference type="OrthoDB" id="1092902at2"/>
<dbReference type="Gene3D" id="3.40.50.1820">
    <property type="entry name" value="alpha/beta hydrolase"/>
    <property type="match status" value="1"/>
</dbReference>
<accession>A0A511AZQ2</accession>
<keyword evidence="4" id="KW-1185">Reference proteome</keyword>
<dbReference type="Pfam" id="PF00326">
    <property type="entry name" value="Peptidase_S9"/>
    <property type="match status" value="1"/>
</dbReference>
<dbReference type="InterPro" id="IPR029058">
    <property type="entry name" value="AB_hydrolase_fold"/>
</dbReference>
<dbReference type="EMBL" id="BJUY01000005">
    <property type="protein sequence ID" value="GEK91067.1"/>
    <property type="molecule type" value="Genomic_DNA"/>
</dbReference>